<evidence type="ECO:0000256" key="5">
    <source>
        <dbReference type="ARBA" id="ARBA00023002"/>
    </source>
</evidence>
<dbReference type="Proteomes" id="UP000001520">
    <property type="component" value="Chromosome"/>
</dbReference>
<dbReference type="InterPro" id="IPR016156">
    <property type="entry name" value="FAD/NAD-linked_Rdtase_dimer_sf"/>
</dbReference>
<evidence type="ECO:0000256" key="2">
    <source>
        <dbReference type="ARBA" id="ARBA00009130"/>
    </source>
</evidence>
<reference evidence="8 9" key="1">
    <citation type="journal article" date="2010" name="DNA Res.">
        <title>Bacterial lifestyle in a deep-sea hydrothermal vent chimney revealed by the genome sequence of the thermophilic bacterium Deferribacter desulfuricans SSM1.</title>
        <authorList>
            <person name="Takaki Y."/>
            <person name="Shimamura S."/>
            <person name="Nakagawa S."/>
            <person name="Fukuhara Y."/>
            <person name="Horikawa H."/>
            <person name="Ankai A."/>
            <person name="Harada T."/>
            <person name="Hosoyama A."/>
            <person name="Oguchi A."/>
            <person name="Fukui S."/>
            <person name="Fujita N."/>
            <person name="Takami H."/>
            <person name="Takai K."/>
        </authorList>
    </citation>
    <scope>NUCLEOTIDE SEQUENCE [LARGE SCALE GENOMIC DNA]</scope>
    <source>
        <strain evidence="9">DSM 14783 / JCM 11476 / NBRC 101012 / SSM1</strain>
    </source>
</reference>
<dbReference type="InterPro" id="IPR036188">
    <property type="entry name" value="FAD/NAD-bd_sf"/>
</dbReference>
<keyword evidence="6" id="KW-0676">Redox-active center</keyword>
<evidence type="ECO:0000313" key="8">
    <source>
        <dbReference type="EMBL" id="BAI81314.1"/>
    </source>
</evidence>
<organism evidence="8 9">
    <name type="scientific">Deferribacter desulfuricans (strain DSM 14783 / JCM 11476 / NBRC 101012 / SSM1)</name>
    <dbReference type="NCBI Taxonomy" id="639282"/>
    <lineage>
        <taxon>Bacteria</taxon>
        <taxon>Pseudomonadati</taxon>
        <taxon>Deferribacterota</taxon>
        <taxon>Deferribacteres</taxon>
        <taxon>Deferribacterales</taxon>
        <taxon>Deferribacteraceae</taxon>
        <taxon>Deferribacter</taxon>
    </lineage>
</organism>
<dbReference type="SMART" id="SM00450">
    <property type="entry name" value="RHOD"/>
    <property type="match status" value="1"/>
</dbReference>
<dbReference type="InterPro" id="IPR050260">
    <property type="entry name" value="FAD-bd_OxRdtase"/>
</dbReference>
<dbReference type="InterPro" id="IPR023753">
    <property type="entry name" value="FAD/NAD-binding_dom"/>
</dbReference>
<evidence type="ECO:0000256" key="6">
    <source>
        <dbReference type="ARBA" id="ARBA00023284"/>
    </source>
</evidence>
<dbReference type="STRING" id="639282.DEFDS_1860"/>
<gene>
    <name evidence="8" type="ordered locus">DEFDS_1860</name>
</gene>
<evidence type="ECO:0000256" key="4">
    <source>
        <dbReference type="ARBA" id="ARBA00022827"/>
    </source>
</evidence>
<feature type="domain" description="Rhodanese" evidence="7">
    <location>
        <begin position="467"/>
        <end position="547"/>
    </location>
</feature>
<dbReference type="Pfam" id="PF02852">
    <property type="entry name" value="Pyr_redox_dim"/>
    <property type="match status" value="1"/>
</dbReference>
<dbReference type="AlphaFoldDB" id="D3P9C4"/>
<evidence type="ECO:0000256" key="1">
    <source>
        <dbReference type="ARBA" id="ARBA00001974"/>
    </source>
</evidence>
<name>D3P9C4_DEFDS</name>
<dbReference type="SUPFAM" id="SSF51905">
    <property type="entry name" value="FAD/NAD(P)-binding domain"/>
    <property type="match status" value="1"/>
</dbReference>
<sequence>MSKEKLIIIGGVAAGASAAAKARRTNEFIDITIYEKTANVSYANCGLPFYIAGIINNRKNLLLHTPKSLGKRFNLNIFTKHEVIDIDPKSKTVLVKSGDNTFEDKFDKLIIATGAKTVIPKIKGIEQTPFFQMKTVEDVDQIKEFIEKNNPKSAIIIGGGYIGVEIAEALYHSNIKATIIEAQKHILPNYSHEIVLAIEDKMKEVGVNIHTEKFVEEVSYDNKHYKVILNDGTILHSDMLFVATGVAPNIELAKKAGITLGETGAIKTNEYMQTNYDFIYAAGDAVEKFHIVSKQYVFLPLAGPANREGRVAGCNAAGGMLQNPGVLGTSVVGFLDKIVAKTGLSFDEAIAAGFDADFVYTEDPDHAEYYPGYKYIFMKTVFDKRTKKVLGVEASGSYATVRKVDAIASAIYGDLTIYDLENIDFCYAPPFGSARDNINKAGFVAANQDRGEGFGIKPQEFIEIYNKDCSIQIIDVRTKLEYKAYRFEKAKNIYVNDIRSHLSEIDKGRPVYIYCAVGFRGYLATRFLRNLGYEAFNIIGGIEAINRIKRFNFVGGSNGCCFKN</sequence>
<keyword evidence="5" id="KW-0560">Oxidoreductase</keyword>
<dbReference type="HOGENOM" id="CLU_003291_1_2_0"/>
<dbReference type="InterPro" id="IPR036873">
    <property type="entry name" value="Rhodanese-like_dom_sf"/>
</dbReference>
<dbReference type="eggNOG" id="COG0446">
    <property type="taxonomic scope" value="Bacteria"/>
</dbReference>
<evidence type="ECO:0000256" key="3">
    <source>
        <dbReference type="ARBA" id="ARBA00022630"/>
    </source>
</evidence>
<dbReference type="EMBL" id="AP011529">
    <property type="protein sequence ID" value="BAI81314.1"/>
    <property type="molecule type" value="Genomic_DNA"/>
</dbReference>
<protein>
    <submittedName>
        <fullName evidence="8">FAD-dependent pyridine nucleotide-disulphide oxidoreductase</fullName>
    </submittedName>
</protein>
<evidence type="ECO:0000313" key="9">
    <source>
        <dbReference type="Proteomes" id="UP000001520"/>
    </source>
</evidence>
<dbReference type="InterPro" id="IPR004099">
    <property type="entry name" value="Pyr_nucl-diS_OxRdtase_dimer"/>
</dbReference>
<keyword evidence="4" id="KW-0274">FAD</keyword>
<dbReference type="Pfam" id="PF07992">
    <property type="entry name" value="Pyr_redox_2"/>
    <property type="match status" value="1"/>
</dbReference>
<accession>D3P9C4</accession>
<dbReference type="KEGG" id="ddf:DEFDS_1860"/>
<keyword evidence="3" id="KW-0285">Flavoprotein</keyword>
<dbReference type="Pfam" id="PF00581">
    <property type="entry name" value="Rhodanese"/>
    <property type="match status" value="1"/>
</dbReference>
<dbReference type="PANTHER" id="PTHR43429:SF1">
    <property type="entry name" value="NAD(P)H SULFUR OXIDOREDUCTASE (COA-DEPENDENT)"/>
    <property type="match status" value="1"/>
</dbReference>
<dbReference type="eggNOG" id="COG0607">
    <property type="taxonomic scope" value="Bacteria"/>
</dbReference>
<comment type="cofactor">
    <cofactor evidence="1">
        <name>FAD</name>
        <dbReference type="ChEBI" id="CHEBI:57692"/>
    </cofactor>
</comment>
<dbReference type="OrthoDB" id="9802028at2"/>
<keyword evidence="9" id="KW-1185">Reference proteome</keyword>
<comment type="similarity">
    <text evidence="2">Belongs to the class-III pyridine nucleotide-disulfide oxidoreductase family.</text>
</comment>
<dbReference type="Gene3D" id="3.50.50.60">
    <property type="entry name" value="FAD/NAD(P)-binding domain"/>
    <property type="match status" value="2"/>
</dbReference>
<dbReference type="InterPro" id="IPR001763">
    <property type="entry name" value="Rhodanese-like_dom"/>
</dbReference>
<dbReference type="PRINTS" id="PR00368">
    <property type="entry name" value="FADPNR"/>
</dbReference>
<dbReference type="PANTHER" id="PTHR43429">
    <property type="entry name" value="PYRIDINE NUCLEOTIDE-DISULFIDE OXIDOREDUCTASE DOMAIN-CONTAINING"/>
    <property type="match status" value="1"/>
</dbReference>
<dbReference type="PROSITE" id="PS50206">
    <property type="entry name" value="RHODANESE_3"/>
    <property type="match status" value="1"/>
</dbReference>
<evidence type="ECO:0000259" key="7">
    <source>
        <dbReference type="PROSITE" id="PS50206"/>
    </source>
</evidence>
<dbReference type="PRINTS" id="PR00411">
    <property type="entry name" value="PNDRDTASEI"/>
</dbReference>
<dbReference type="SUPFAM" id="SSF52821">
    <property type="entry name" value="Rhodanese/Cell cycle control phosphatase"/>
    <property type="match status" value="1"/>
</dbReference>
<dbReference type="RefSeq" id="WP_013008559.1">
    <property type="nucleotide sequence ID" value="NC_013939.1"/>
</dbReference>
<dbReference type="Gene3D" id="3.40.250.10">
    <property type="entry name" value="Rhodanese-like domain"/>
    <property type="match status" value="1"/>
</dbReference>
<dbReference type="GO" id="GO:0016491">
    <property type="term" value="F:oxidoreductase activity"/>
    <property type="evidence" value="ECO:0007669"/>
    <property type="project" value="UniProtKB-KW"/>
</dbReference>
<proteinExistence type="inferred from homology"/>
<dbReference type="SUPFAM" id="SSF55424">
    <property type="entry name" value="FAD/NAD-linked reductases, dimerisation (C-terminal) domain"/>
    <property type="match status" value="1"/>
</dbReference>